<evidence type="ECO:0000256" key="1">
    <source>
        <dbReference type="ARBA" id="ARBA00022723"/>
    </source>
</evidence>
<evidence type="ECO:0000256" key="2">
    <source>
        <dbReference type="ARBA" id="ARBA00022771"/>
    </source>
</evidence>
<feature type="domain" description="C3H1-type" evidence="7">
    <location>
        <begin position="300"/>
        <end position="328"/>
    </location>
</feature>
<sequence>MEQQHQYQYQQKQMYSRNLDPQTGLEESMWQLRLAGSGVGPDYPERPGEPDCSYFIKTGTCGYGDRCRFNHPHSLAAVTGVTRSVGEFPERIGQPLCQYFMRTGTCKFGSTCKYHHPKQGGLVTLNVHGYPLRPIHPCWQTQGEQECSYYIKSGQCKFGVTCKFNHPQPAGASVPQPAPTFYPTAQSSPIHSPHPYSTIVNWPVATRPQLLPGPSYMQTNYGHMIMSPGFVPVSGWNPYPGPVSSVVSPGGQTVQAGSIYGSLPQQLSASAPAYHSPYPLVSTLAGPSSSSQKEQNFPENPGQPECQFYMRTGDCKFGQTCRYHHPPEWSIPKTTCALSPIGLPLRPGAPSCIFYAQHGICKFGPTCKFNHPMEVLRNVSSETHIAPPHTLGMAMPILPPSPSSSALRPEFFVSSSNQEAFSSIIPLNGTSSASVGSIFSTAKSPSQSSPTVSAQNSDSLSSISNTMGQGGVLSCSS</sequence>
<evidence type="ECO:0000256" key="4">
    <source>
        <dbReference type="ARBA" id="ARBA00023125"/>
    </source>
</evidence>
<dbReference type="SMART" id="SM00356">
    <property type="entry name" value="ZnF_C3H1"/>
    <property type="match status" value="5"/>
</dbReference>
<dbReference type="Pfam" id="PF00642">
    <property type="entry name" value="zf-CCCH"/>
    <property type="match status" value="5"/>
</dbReference>
<dbReference type="GO" id="GO:0008270">
    <property type="term" value="F:zinc ion binding"/>
    <property type="evidence" value="ECO:0007669"/>
    <property type="project" value="UniProtKB-KW"/>
</dbReference>
<dbReference type="Gene3D" id="4.10.1000.10">
    <property type="entry name" value="Zinc finger, CCCH-type"/>
    <property type="match status" value="2"/>
</dbReference>
<comment type="caution">
    <text evidence="8">The sequence shown here is derived from an EMBL/GenBank/DDBJ whole genome shotgun (WGS) entry which is preliminary data.</text>
</comment>
<feature type="region of interest" description="Disordered" evidence="6">
    <location>
        <begin position="284"/>
        <end position="303"/>
    </location>
</feature>
<dbReference type="PANTHER" id="PTHR12506:SF41">
    <property type="entry name" value="ZINC FINGER CCCH DOMAIN-CONTAINING PROTEIN 58"/>
    <property type="match status" value="1"/>
</dbReference>
<accession>A0A0K9PVF3</accession>
<dbReference type="Gene3D" id="2.30.30.1190">
    <property type="match status" value="1"/>
</dbReference>
<feature type="domain" description="C3H1-type" evidence="7">
    <location>
        <begin position="91"/>
        <end position="119"/>
    </location>
</feature>
<dbReference type="STRING" id="29655.A0A0K9PVF3"/>
<evidence type="ECO:0000256" key="6">
    <source>
        <dbReference type="SAM" id="MobiDB-lite"/>
    </source>
</evidence>
<feature type="compositionally biased region" description="Polar residues" evidence="6">
    <location>
        <begin position="439"/>
        <end position="467"/>
    </location>
</feature>
<evidence type="ECO:0000259" key="7">
    <source>
        <dbReference type="PROSITE" id="PS50103"/>
    </source>
</evidence>
<protein>
    <submittedName>
        <fullName evidence="8">Zinc finger CCCH domain-containing protein 32</fullName>
    </submittedName>
</protein>
<feature type="zinc finger region" description="C3H1-type" evidence="5">
    <location>
        <begin position="91"/>
        <end position="119"/>
    </location>
</feature>
<keyword evidence="4" id="KW-0238">DNA-binding</keyword>
<keyword evidence="1 5" id="KW-0479">Metal-binding</keyword>
<proteinExistence type="predicted"/>
<dbReference type="InterPro" id="IPR036855">
    <property type="entry name" value="Znf_CCCH_sf"/>
</dbReference>
<feature type="domain" description="C3H1-type" evidence="7">
    <location>
        <begin position="346"/>
        <end position="374"/>
    </location>
</feature>
<feature type="zinc finger region" description="C3H1-type" evidence="5">
    <location>
        <begin position="300"/>
        <end position="328"/>
    </location>
</feature>
<feature type="zinc finger region" description="C3H1-type" evidence="5">
    <location>
        <begin position="46"/>
        <end position="74"/>
    </location>
</feature>
<feature type="region of interest" description="Disordered" evidence="6">
    <location>
        <begin position="439"/>
        <end position="477"/>
    </location>
</feature>
<dbReference type="SUPFAM" id="SSF90229">
    <property type="entry name" value="CCCH zinc finger"/>
    <property type="match status" value="5"/>
</dbReference>
<name>A0A0K9PVF3_ZOSMR</name>
<dbReference type="EMBL" id="LFYR01000611">
    <property type="protein sequence ID" value="KMZ72986.1"/>
    <property type="molecule type" value="Genomic_DNA"/>
</dbReference>
<evidence type="ECO:0000256" key="3">
    <source>
        <dbReference type="ARBA" id="ARBA00022833"/>
    </source>
</evidence>
<dbReference type="GO" id="GO:0003677">
    <property type="term" value="F:DNA binding"/>
    <property type="evidence" value="ECO:0007669"/>
    <property type="project" value="UniProtKB-KW"/>
</dbReference>
<evidence type="ECO:0000256" key="5">
    <source>
        <dbReference type="PROSITE-ProRule" id="PRU00723"/>
    </source>
</evidence>
<dbReference type="AlphaFoldDB" id="A0A0K9PVF3"/>
<dbReference type="PROSITE" id="PS50103">
    <property type="entry name" value="ZF_C3H1"/>
    <property type="match status" value="5"/>
</dbReference>
<gene>
    <name evidence="8" type="ORF">ZOSMA_156G00330</name>
</gene>
<organism evidence="8 9">
    <name type="scientific">Zostera marina</name>
    <name type="common">Eelgrass</name>
    <dbReference type="NCBI Taxonomy" id="29655"/>
    <lineage>
        <taxon>Eukaryota</taxon>
        <taxon>Viridiplantae</taxon>
        <taxon>Streptophyta</taxon>
        <taxon>Embryophyta</taxon>
        <taxon>Tracheophyta</taxon>
        <taxon>Spermatophyta</taxon>
        <taxon>Magnoliopsida</taxon>
        <taxon>Liliopsida</taxon>
        <taxon>Zosteraceae</taxon>
        <taxon>Zostera</taxon>
    </lineage>
</organism>
<evidence type="ECO:0000313" key="9">
    <source>
        <dbReference type="Proteomes" id="UP000036987"/>
    </source>
</evidence>
<keyword evidence="2 5" id="KW-0863">Zinc-finger</keyword>
<dbReference type="PANTHER" id="PTHR12506">
    <property type="entry name" value="PROTEIN PHOSPHATASE RELATED"/>
    <property type="match status" value="1"/>
</dbReference>
<dbReference type="InterPro" id="IPR050974">
    <property type="entry name" value="Plant_ZF_CCCH"/>
</dbReference>
<dbReference type="InterPro" id="IPR000571">
    <property type="entry name" value="Znf_CCCH"/>
</dbReference>
<reference evidence="9" key="1">
    <citation type="journal article" date="2016" name="Nature">
        <title>The genome of the seagrass Zostera marina reveals angiosperm adaptation to the sea.</title>
        <authorList>
            <person name="Olsen J.L."/>
            <person name="Rouze P."/>
            <person name="Verhelst B."/>
            <person name="Lin Y.-C."/>
            <person name="Bayer T."/>
            <person name="Collen J."/>
            <person name="Dattolo E."/>
            <person name="De Paoli E."/>
            <person name="Dittami S."/>
            <person name="Maumus F."/>
            <person name="Michel G."/>
            <person name="Kersting A."/>
            <person name="Lauritano C."/>
            <person name="Lohaus R."/>
            <person name="Toepel M."/>
            <person name="Tonon T."/>
            <person name="Vanneste K."/>
            <person name="Amirebrahimi M."/>
            <person name="Brakel J."/>
            <person name="Bostroem C."/>
            <person name="Chovatia M."/>
            <person name="Grimwood J."/>
            <person name="Jenkins J.W."/>
            <person name="Jueterbock A."/>
            <person name="Mraz A."/>
            <person name="Stam W.T."/>
            <person name="Tice H."/>
            <person name="Bornberg-Bauer E."/>
            <person name="Green P.J."/>
            <person name="Pearson G.A."/>
            <person name="Procaccini G."/>
            <person name="Duarte C.M."/>
            <person name="Schmutz J."/>
            <person name="Reusch T.B.H."/>
            <person name="Van de Peer Y."/>
        </authorList>
    </citation>
    <scope>NUCLEOTIDE SEQUENCE [LARGE SCALE GENOMIC DNA]</scope>
    <source>
        <strain evidence="9">cv. Finnish</strain>
    </source>
</reference>
<keyword evidence="9" id="KW-1185">Reference proteome</keyword>
<feature type="zinc finger region" description="C3H1-type" evidence="5">
    <location>
        <begin position="346"/>
        <end position="374"/>
    </location>
</feature>
<dbReference type="OMA" id="AYTGPYL"/>
<feature type="zinc finger region" description="C3H1-type" evidence="5">
    <location>
        <begin position="141"/>
        <end position="169"/>
    </location>
</feature>
<dbReference type="GO" id="GO:0003729">
    <property type="term" value="F:mRNA binding"/>
    <property type="evidence" value="ECO:0000318"/>
    <property type="project" value="GO_Central"/>
</dbReference>
<feature type="compositionally biased region" description="Polar residues" evidence="6">
    <location>
        <begin position="285"/>
        <end position="298"/>
    </location>
</feature>
<dbReference type="OrthoDB" id="411372at2759"/>
<keyword evidence="3 5" id="KW-0862">Zinc</keyword>
<feature type="domain" description="C3H1-type" evidence="7">
    <location>
        <begin position="141"/>
        <end position="169"/>
    </location>
</feature>
<dbReference type="Proteomes" id="UP000036987">
    <property type="component" value="Unassembled WGS sequence"/>
</dbReference>
<feature type="domain" description="C3H1-type" evidence="7">
    <location>
        <begin position="46"/>
        <end position="74"/>
    </location>
</feature>
<evidence type="ECO:0000313" key="8">
    <source>
        <dbReference type="EMBL" id="KMZ72986.1"/>
    </source>
</evidence>